<evidence type="ECO:0000259" key="1">
    <source>
        <dbReference type="Pfam" id="PF13622"/>
    </source>
</evidence>
<organism evidence="3 4">
    <name type="scientific">Endocarpon pusillum (strain Z07020 / HMAS-L-300199)</name>
    <name type="common">Lichen-forming fungus</name>
    <dbReference type="NCBI Taxonomy" id="1263415"/>
    <lineage>
        <taxon>Eukaryota</taxon>
        <taxon>Fungi</taxon>
        <taxon>Dikarya</taxon>
        <taxon>Ascomycota</taxon>
        <taxon>Pezizomycotina</taxon>
        <taxon>Eurotiomycetes</taxon>
        <taxon>Chaetothyriomycetidae</taxon>
        <taxon>Verrucariales</taxon>
        <taxon>Verrucariaceae</taxon>
        <taxon>Endocarpon</taxon>
    </lineage>
</organism>
<feature type="domain" description="Acyl-CoA thioesterase-like N-terminal HotDog" evidence="1">
    <location>
        <begin position="24"/>
        <end position="108"/>
    </location>
</feature>
<dbReference type="PANTHER" id="PTHR38110:SF1">
    <property type="entry name" value="THIOESTERASE DOMAIN-CONTAINING PROTEIN"/>
    <property type="match status" value="1"/>
</dbReference>
<dbReference type="OrthoDB" id="2532955at2759"/>
<reference evidence="4" key="1">
    <citation type="journal article" date="2014" name="BMC Genomics">
        <title>Genome characteristics reveal the impact of lichenization on lichen-forming fungus Endocarpon pusillum Hedwig (Verrucariales, Ascomycota).</title>
        <authorList>
            <person name="Wang Y.-Y."/>
            <person name="Liu B."/>
            <person name="Zhang X.-Y."/>
            <person name="Zhou Q.-M."/>
            <person name="Zhang T."/>
            <person name="Li H."/>
            <person name="Yu Y.-F."/>
            <person name="Zhang X.-L."/>
            <person name="Hao X.-Y."/>
            <person name="Wang M."/>
            <person name="Wang L."/>
            <person name="Wei J.-C."/>
        </authorList>
    </citation>
    <scope>NUCLEOTIDE SEQUENCE [LARGE SCALE GENOMIC DNA]</scope>
    <source>
        <strain evidence="4">Z07020 / HMAS-L-300199</strain>
    </source>
</reference>
<gene>
    <name evidence="3" type="ORF">EPUS_01317</name>
</gene>
<dbReference type="HOGENOM" id="CLU_050730_0_0_1"/>
<evidence type="ECO:0000313" key="3">
    <source>
        <dbReference type="EMBL" id="ERF75951.1"/>
    </source>
</evidence>
<feature type="domain" description="Acyl-CoA thioesterase-like C-terminal" evidence="2">
    <location>
        <begin position="178"/>
        <end position="329"/>
    </location>
</feature>
<dbReference type="InterPro" id="IPR049449">
    <property type="entry name" value="TesB_ACOT8-like_N"/>
</dbReference>
<name>U1GV74_ENDPU</name>
<dbReference type="AlphaFoldDB" id="U1GV74"/>
<dbReference type="GeneID" id="19236375"/>
<dbReference type="InterPro" id="IPR052389">
    <property type="entry name" value="Sec_Metab_Biosynth-Assoc"/>
</dbReference>
<evidence type="ECO:0008006" key="5">
    <source>
        <dbReference type="Google" id="ProtNLM"/>
    </source>
</evidence>
<dbReference type="EMBL" id="KE720795">
    <property type="protein sequence ID" value="ERF75951.1"/>
    <property type="molecule type" value="Genomic_DNA"/>
</dbReference>
<dbReference type="eggNOG" id="ENOG502S4UX">
    <property type="taxonomic scope" value="Eukaryota"/>
</dbReference>
<dbReference type="RefSeq" id="XP_007786800.1">
    <property type="nucleotide sequence ID" value="XM_007788610.1"/>
</dbReference>
<sequence>MALTFSDIAPIQPLTTHTYSTIIEDSWNIGSVPHGGYTTSIFLVVARKHMTLNHPSRNQSHPINLHLEFLRRTSASTNTDSTPATFTVRDLKLGSRVSNLHITLSQPNGPNHALRDNVEGYIIMSNLHTERGLTLPTSFTLHPTPPSRPSNFSALESNSGDENWILYPPSAIPAFRKAAQHIRIYLPRPEIQPRSSAGTAKNHLDQWVRFHPEGRPGSWTNDSLGFVVDMFPPIVAELFLLDEADAADAPSLQIKGKVGTRRRPRARFWYPTLSLNLEVKKALPEPDGVEWLFVRVSATVIRNGRMDLQVLVLDAEAEVVAISSHVALMMGTERNLAGRTSRI</sequence>
<proteinExistence type="predicted"/>
<keyword evidence="4" id="KW-1185">Reference proteome</keyword>
<accession>U1GV74</accession>
<protein>
    <recommendedName>
        <fullName evidence="5">Thioesterase domain-containing protein</fullName>
    </recommendedName>
</protein>
<dbReference type="SUPFAM" id="SSF54637">
    <property type="entry name" value="Thioesterase/thiol ester dehydrase-isomerase"/>
    <property type="match status" value="1"/>
</dbReference>
<evidence type="ECO:0000313" key="4">
    <source>
        <dbReference type="Proteomes" id="UP000019373"/>
    </source>
</evidence>
<dbReference type="Proteomes" id="UP000019373">
    <property type="component" value="Unassembled WGS sequence"/>
</dbReference>
<dbReference type="InterPro" id="IPR042171">
    <property type="entry name" value="Acyl-CoA_hotdog"/>
</dbReference>
<dbReference type="Pfam" id="PF20789">
    <property type="entry name" value="4HBT_3C"/>
    <property type="match status" value="1"/>
</dbReference>
<dbReference type="OMA" id="LVDMFPM"/>
<dbReference type="Gene3D" id="2.40.160.210">
    <property type="entry name" value="Acyl-CoA thioesterase, double hotdog domain"/>
    <property type="match status" value="1"/>
</dbReference>
<dbReference type="InterPro" id="IPR029069">
    <property type="entry name" value="HotDog_dom_sf"/>
</dbReference>
<dbReference type="Pfam" id="PF13622">
    <property type="entry name" value="4HBT_3"/>
    <property type="match status" value="1"/>
</dbReference>
<dbReference type="InterPro" id="IPR049450">
    <property type="entry name" value="ACOT8-like_C"/>
</dbReference>
<dbReference type="PANTHER" id="PTHR38110">
    <property type="entry name" value="CHROMOSOME 23, WHOLE GENOME SHOTGUN SEQUENCE"/>
    <property type="match status" value="1"/>
</dbReference>
<evidence type="ECO:0000259" key="2">
    <source>
        <dbReference type="Pfam" id="PF20789"/>
    </source>
</evidence>